<dbReference type="InterPro" id="IPR006328">
    <property type="entry name" value="2-HAD"/>
</dbReference>
<dbReference type="SFLD" id="SFLDG01129">
    <property type="entry name" value="C1.5:_HAD__Beta-PGM__Phosphata"/>
    <property type="match status" value="1"/>
</dbReference>
<dbReference type="InterPro" id="IPR036412">
    <property type="entry name" value="HAD-like_sf"/>
</dbReference>
<evidence type="ECO:0000256" key="1">
    <source>
        <dbReference type="ARBA" id="ARBA00008106"/>
    </source>
</evidence>
<dbReference type="NCBIfam" id="TIGR01493">
    <property type="entry name" value="HAD-SF-IA-v2"/>
    <property type="match status" value="1"/>
</dbReference>
<dbReference type="InterPro" id="IPR023214">
    <property type="entry name" value="HAD_sf"/>
</dbReference>
<gene>
    <name evidence="3" type="ORF">SACC_10520</name>
</gene>
<dbReference type="Gene3D" id="3.40.50.1000">
    <property type="entry name" value="HAD superfamily/HAD-like"/>
    <property type="match status" value="1"/>
</dbReference>
<dbReference type="RefSeq" id="WP_229571982.1">
    <property type="nucleotide sequence ID" value="NZ_AP025226.1"/>
</dbReference>
<protein>
    <submittedName>
        <fullName evidence="3">Haloacetate dehalogenase</fullName>
    </submittedName>
</protein>
<dbReference type="KEGG" id="scas:SACC_10520"/>
<dbReference type="GO" id="GO:0019120">
    <property type="term" value="F:hydrolase activity, acting on acid halide bonds, in C-halide compounds"/>
    <property type="evidence" value="ECO:0007669"/>
    <property type="project" value="InterPro"/>
</dbReference>
<name>A0AAQ4CQF4_9CREN</name>
<dbReference type="NCBIfam" id="TIGR01549">
    <property type="entry name" value="HAD-SF-IA-v1"/>
    <property type="match status" value="1"/>
</dbReference>
<organism evidence="3 4">
    <name type="scientific">Saccharolobus caldissimus</name>
    <dbReference type="NCBI Taxonomy" id="1702097"/>
    <lineage>
        <taxon>Archaea</taxon>
        <taxon>Thermoproteota</taxon>
        <taxon>Thermoprotei</taxon>
        <taxon>Sulfolobales</taxon>
        <taxon>Sulfolobaceae</taxon>
        <taxon>Saccharolobus</taxon>
    </lineage>
</organism>
<comment type="similarity">
    <text evidence="1">Belongs to the HAD-like hydrolase superfamily. S-2-haloalkanoic acid dehalogenase family.</text>
</comment>
<dbReference type="GeneID" id="68865796"/>
<proteinExistence type="inferred from homology"/>
<dbReference type="PRINTS" id="PR00413">
    <property type="entry name" value="HADHALOGNASE"/>
</dbReference>
<dbReference type="AlphaFoldDB" id="A0AAQ4CQF4"/>
<dbReference type="NCBIfam" id="TIGR01428">
    <property type="entry name" value="HAD_type_II"/>
    <property type="match status" value="1"/>
</dbReference>
<dbReference type="PANTHER" id="PTHR43316">
    <property type="entry name" value="HYDROLASE, HALOACID DELAHOGENASE-RELATED"/>
    <property type="match status" value="1"/>
</dbReference>
<dbReference type="Gene3D" id="1.10.150.240">
    <property type="entry name" value="Putative phosphatase, domain 2"/>
    <property type="match status" value="1"/>
</dbReference>
<keyword evidence="4" id="KW-1185">Reference proteome</keyword>
<evidence type="ECO:0000313" key="4">
    <source>
        <dbReference type="Proteomes" id="UP001319921"/>
    </source>
</evidence>
<reference evidence="3 4" key="1">
    <citation type="journal article" date="2022" name="Microbiol. Resour. Announc.">
        <title>Complete Genome Sequence of the Hyperthermophilic and Acidophilic Archaeon Saccharolobus caldissimus Strain HS-3T.</title>
        <authorList>
            <person name="Sakai H.D."/>
            <person name="Kurosawa N."/>
        </authorList>
    </citation>
    <scope>NUCLEOTIDE SEQUENCE [LARGE SCALE GENOMIC DNA]</scope>
    <source>
        <strain evidence="3 4">JCM32116</strain>
    </source>
</reference>
<accession>A0AAQ4CQF4</accession>
<dbReference type="Pfam" id="PF13419">
    <property type="entry name" value="HAD_2"/>
    <property type="match status" value="1"/>
</dbReference>
<dbReference type="EMBL" id="AP025226">
    <property type="protein sequence ID" value="BDB98035.1"/>
    <property type="molecule type" value="Genomic_DNA"/>
</dbReference>
<dbReference type="PANTHER" id="PTHR43316:SF3">
    <property type="entry name" value="HALOACID DEHALOGENASE, TYPE II (AFU_ORTHOLOGUE AFUA_2G07750)-RELATED"/>
    <property type="match status" value="1"/>
</dbReference>
<dbReference type="InterPro" id="IPR051540">
    <property type="entry name" value="S-2-haloacid_dehalogenase"/>
</dbReference>
<keyword evidence="2" id="KW-0378">Hydrolase</keyword>
<dbReference type="CDD" id="cd02588">
    <property type="entry name" value="HAD_L2-DEX"/>
    <property type="match status" value="1"/>
</dbReference>
<evidence type="ECO:0000313" key="3">
    <source>
        <dbReference type="EMBL" id="BDB98035.1"/>
    </source>
</evidence>
<dbReference type="SUPFAM" id="SSF56784">
    <property type="entry name" value="HAD-like"/>
    <property type="match status" value="1"/>
</dbReference>
<dbReference type="InterPro" id="IPR006439">
    <property type="entry name" value="HAD-SF_hydro_IA"/>
</dbReference>
<dbReference type="InterPro" id="IPR023198">
    <property type="entry name" value="PGP-like_dom2"/>
</dbReference>
<sequence length="202" mass="23807">MTVLAFDIFGTVLDTSEIIQEFRTKQLEYTWLLTLMGKYMDFEEITKRALMHVLKSRHEEHRFEEELRKWRNLKAYKDAIYLKDISKLVDIYALSNGSVNEVREHLNRNGLLSYFKGIFSAESVKEYKPSPKVYKYFMSSIKDEDAYLVSSNPFDVIGAKNAGMKAIYVNRRNLIVDPLDYEPDVTVRDFEELYKWISNKKG</sequence>
<evidence type="ECO:0000256" key="2">
    <source>
        <dbReference type="ARBA" id="ARBA00022801"/>
    </source>
</evidence>
<dbReference type="SFLD" id="SFLDS00003">
    <property type="entry name" value="Haloacid_Dehalogenase"/>
    <property type="match status" value="1"/>
</dbReference>
<dbReference type="Proteomes" id="UP001319921">
    <property type="component" value="Chromosome"/>
</dbReference>
<dbReference type="InterPro" id="IPR041492">
    <property type="entry name" value="HAD_2"/>
</dbReference>